<reference evidence="2" key="1">
    <citation type="journal article" date="2019" name="Int. J. Syst. Evol. Microbiol.">
        <title>The Global Catalogue of Microorganisms (GCM) 10K type strain sequencing project: providing services to taxonomists for standard genome sequencing and annotation.</title>
        <authorList>
            <consortium name="The Broad Institute Genomics Platform"/>
            <consortium name="The Broad Institute Genome Sequencing Center for Infectious Disease"/>
            <person name="Wu L."/>
            <person name="Ma J."/>
        </authorList>
    </citation>
    <scope>NUCLEOTIDE SEQUENCE [LARGE SCALE GENOMIC DNA]</scope>
    <source>
        <strain evidence="2">JCM 9377</strain>
    </source>
</reference>
<keyword evidence="2" id="KW-1185">Reference proteome</keyword>
<dbReference type="RefSeq" id="WP_344831077.1">
    <property type="nucleotide sequence ID" value="NZ_BAAAUV010000010.1"/>
</dbReference>
<gene>
    <name evidence="1" type="ORF">GCM10010468_42840</name>
</gene>
<name>A0ABP6QFJ5_9ACTN</name>
<protein>
    <submittedName>
        <fullName evidence="1">Uncharacterized protein</fullName>
    </submittedName>
</protein>
<evidence type="ECO:0000313" key="1">
    <source>
        <dbReference type="EMBL" id="GAA3219018.1"/>
    </source>
</evidence>
<comment type="caution">
    <text evidence="1">The sequence shown here is derived from an EMBL/GenBank/DDBJ whole genome shotgun (WGS) entry which is preliminary data.</text>
</comment>
<dbReference type="EMBL" id="BAAAUV010000010">
    <property type="protein sequence ID" value="GAA3219018.1"/>
    <property type="molecule type" value="Genomic_DNA"/>
</dbReference>
<organism evidence="1 2">
    <name type="scientific">Actinocorallia longicatena</name>
    <dbReference type="NCBI Taxonomy" id="111803"/>
    <lineage>
        <taxon>Bacteria</taxon>
        <taxon>Bacillati</taxon>
        <taxon>Actinomycetota</taxon>
        <taxon>Actinomycetes</taxon>
        <taxon>Streptosporangiales</taxon>
        <taxon>Thermomonosporaceae</taxon>
        <taxon>Actinocorallia</taxon>
    </lineage>
</organism>
<proteinExistence type="predicted"/>
<accession>A0ABP6QFJ5</accession>
<dbReference type="Proteomes" id="UP001501237">
    <property type="component" value="Unassembled WGS sequence"/>
</dbReference>
<evidence type="ECO:0000313" key="2">
    <source>
        <dbReference type="Proteomes" id="UP001501237"/>
    </source>
</evidence>
<sequence>MPITLPPHTGSGGLIAAADRETPTTLLKLIREEHRPTWHD</sequence>